<evidence type="ECO:0000313" key="3">
    <source>
        <dbReference type="Proteomes" id="UP001156102"/>
    </source>
</evidence>
<dbReference type="Pfam" id="PF13302">
    <property type="entry name" value="Acetyltransf_3"/>
    <property type="match status" value="1"/>
</dbReference>
<dbReference type="SUPFAM" id="SSF55729">
    <property type="entry name" value="Acyl-CoA N-acyltransferases (Nat)"/>
    <property type="match status" value="1"/>
</dbReference>
<dbReference type="PROSITE" id="PS51186">
    <property type="entry name" value="GNAT"/>
    <property type="match status" value="1"/>
</dbReference>
<accession>A0AA42BRH6</accession>
<organism evidence="2 3">
    <name type="scientific">Ectobacillus ponti</name>
    <dbReference type="NCBI Taxonomy" id="2961894"/>
    <lineage>
        <taxon>Bacteria</taxon>
        <taxon>Bacillati</taxon>
        <taxon>Bacillota</taxon>
        <taxon>Bacilli</taxon>
        <taxon>Bacillales</taxon>
        <taxon>Bacillaceae</taxon>
        <taxon>Ectobacillus</taxon>
    </lineage>
</organism>
<feature type="domain" description="N-acetyltransferase" evidence="1">
    <location>
        <begin position="23"/>
        <end position="175"/>
    </location>
</feature>
<dbReference type="PANTHER" id="PTHR43415">
    <property type="entry name" value="SPERMIDINE N(1)-ACETYLTRANSFERASE"/>
    <property type="match status" value="1"/>
</dbReference>
<dbReference type="RefSeq" id="WP_254756980.1">
    <property type="nucleotide sequence ID" value="NZ_JANCLT010000001.1"/>
</dbReference>
<proteinExistence type="predicted"/>
<dbReference type="AlphaFoldDB" id="A0AA42BRH6"/>
<evidence type="ECO:0000259" key="1">
    <source>
        <dbReference type="PROSITE" id="PS51186"/>
    </source>
</evidence>
<dbReference type="CDD" id="cd04301">
    <property type="entry name" value="NAT_SF"/>
    <property type="match status" value="1"/>
</dbReference>
<keyword evidence="3" id="KW-1185">Reference proteome</keyword>
<dbReference type="InterPro" id="IPR000182">
    <property type="entry name" value="GNAT_dom"/>
</dbReference>
<reference evidence="2" key="1">
    <citation type="submission" date="2022-07" db="EMBL/GenBank/DDBJ databases">
        <authorList>
            <person name="Li W.-J."/>
            <person name="Deng Q.-Q."/>
        </authorList>
    </citation>
    <scope>NUCLEOTIDE SEQUENCE</scope>
    <source>
        <strain evidence="2">SYSU M60031</strain>
    </source>
</reference>
<dbReference type="Gene3D" id="3.40.630.30">
    <property type="match status" value="1"/>
</dbReference>
<gene>
    <name evidence="2" type="ORF">NK662_02420</name>
</gene>
<protein>
    <submittedName>
        <fullName evidence="2">GNAT family N-acetyltransferase</fullName>
    </submittedName>
</protein>
<dbReference type="GO" id="GO:0016747">
    <property type="term" value="F:acyltransferase activity, transferring groups other than amino-acyl groups"/>
    <property type="evidence" value="ECO:0007669"/>
    <property type="project" value="InterPro"/>
</dbReference>
<name>A0AA42BRH6_9BACI</name>
<dbReference type="EMBL" id="JANCLT010000001">
    <property type="protein sequence ID" value="MCP8967393.1"/>
    <property type="molecule type" value="Genomic_DNA"/>
</dbReference>
<dbReference type="Proteomes" id="UP001156102">
    <property type="component" value="Unassembled WGS sequence"/>
</dbReference>
<sequence>MNSFYHLFAGTSVKLAAPREDDLEIMSRWQEDAEYLRNVDTDIALPKSKMQLQEDARRSSGSAHFHLRTIEDDRFIGFAVIHSIEWNNQTGMLAIGIGEAENRGKGYGSEALQLILRFAFHELNLHRVGLDVISYNKGAIRAYEKAGFRQEGCMREAVYRNGRRYDRLIMSILRPDWLAAPQ</sequence>
<evidence type="ECO:0000313" key="2">
    <source>
        <dbReference type="EMBL" id="MCP8967393.1"/>
    </source>
</evidence>
<dbReference type="PANTHER" id="PTHR43415:SF5">
    <property type="entry name" value="ACETYLTRANSFERASE"/>
    <property type="match status" value="1"/>
</dbReference>
<dbReference type="InterPro" id="IPR016181">
    <property type="entry name" value="Acyl_CoA_acyltransferase"/>
</dbReference>
<comment type="caution">
    <text evidence="2">The sequence shown here is derived from an EMBL/GenBank/DDBJ whole genome shotgun (WGS) entry which is preliminary data.</text>
</comment>